<dbReference type="NCBIfam" id="TIGR02212">
    <property type="entry name" value="lolCE"/>
    <property type="match status" value="1"/>
</dbReference>
<dbReference type="InterPro" id="IPR025857">
    <property type="entry name" value="MacB_PCD"/>
</dbReference>
<evidence type="ECO:0000256" key="1">
    <source>
        <dbReference type="ARBA" id="ARBA00004651"/>
    </source>
</evidence>
<dbReference type="Pfam" id="PF12704">
    <property type="entry name" value="MacB_PCD"/>
    <property type="match status" value="1"/>
</dbReference>
<dbReference type="Proteomes" id="UP001497533">
    <property type="component" value="Chromosome"/>
</dbReference>
<protein>
    <submittedName>
        <fullName evidence="11">Lipoprotein-releasing system transmembrane protein LolC</fullName>
    </submittedName>
</protein>
<dbReference type="InterPro" id="IPR011925">
    <property type="entry name" value="LolCE_TM"/>
</dbReference>
<reference evidence="11" key="1">
    <citation type="submission" date="2024-04" db="EMBL/GenBank/DDBJ databases">
        <authorList>
            <person name="Manzano-Marin A."/>
            <person name="Manzano-Marin A."/>
            <person name="Alejandro Manzano Marin A."/>
        </authorList>
    </citation>
    <scope>NUCLEOTIDE SEQUENCE [LARGE SCALE GENOMIC DNA]</scope>
    <source>
        <strain evidence="11">TABTEA</strain>
    </source>
</reference>
<comment type="subcellular location">
    <subcellularLocation>
        <location evidence="1">Cell membrane</location>
        <topology evidence="1">Multi-pass membrane protein</topology>
    </subcellularLocation>
</comment>
<keyword evidence="6 8" id="KW-1133">Transmembrane helix</keyword>
<keyword evidence="3" id="KW-0813">Transport</keyword>
<proteinExistence type="inferred from homology"/>
<name>A0ABP1CDW9_9GAMM</name>
<keyword evidence="12" id="KW-1185">Reference proteome</keyword>
<feature type="transmembrane region" description="Helical" evidence="8">
    <location>
        <begin position="360"/>
        <end position="383"/>
    </location>
</feature>
<keyword evidence="5 8" id="KW-0812">Transmembrane</keyword>
<dbReference type="RefSeq" id="WP_341764748.1">
    <property type="nucleotide sequence ID" value="NZ_OZ034688.1"/>
</dbReference>
<dbReference type="PANTHER" id="PTHR30489">
    <property type="entry name" value="LIPOPROTEIN-RELEASING SYSTEM TRANSMEMBRANE PROTEIN LOLE"/>
    <property type="match status" value="1"/>
</dbReference>
<dbReference type="InterPro" id="IPR051447">
    <property type="entry name" value="Lipoprotein-release_system"/>
</dbReference>
<evidence type="ECO:0000256" key="6">
    <source>
        <dbReference type="ARBA" id="ARBA00022989"/>
    </source>
</evidence>
<accession>A0ABP1CDW9</accession>
<organism evidence="11 12">
    <name type="scientific">Candidatus Providencia siddallii</name>
    <dbReference type="NCBI Taxonomy" id="1715285"/>
    <lineage>
        <taxon>Bacteria</taxon>
        <taxon>Pseudomonadati</taxon>
        <taxon>Pseudomonadota</taxon>
        <taxon>Gammaproteobacteria</taxon>
        <taxon>Enterobacterales</taxon>
        <taxon>Morganellaceae</taxon>
        <taxon>Providencia</taxon>
    </lineage>
</organism>
<sequence length="400" mass="45707">MNQSVSLFIGLRYIRGNSIDKFRLFISILSTIGITIGVTSLIIITSVMNGFEKLLQKNIFTYIPHAILTTTSRHINPKNYSIKKLNKIKGINRIEEIITDDIYLQSKNNVMLAIITGIDSSKKSLLLDKLIIGNRNSLINGKYNVFIGIKLAENLNIKYFDKIRLIAPNVNTLTPLGRIPNHKIFTVSGIFKTDSDSDENELLVSKQDAIKILHYPNEHITGWRLFLDDPLKVDILSKQHLPDNLIWIDWREKKGNLFQSVKMEKNMMFLLLSLIIIVAVFNIISSLFLLVIEKKKEIAILKTLGLNKKNILTIFIFQGSILTIIGSLLGVILGVIFSFQINTFMHIFKITSTYITIPVVIDYFNIFIILFFTILFSMFATIYPSFIASTIEPIKILRYE</sequence>
<keyword evidence="11" id="KW-0449">Lipoprotein</keyword>
<gene>
    <name evidence="11" type="primary">lolC</name>
    <name evidence="11" type="ORF">PRHACTZTBTEA_356</name>
</gene>
<evidence type="ECO:0000259" key="9">
    <source>
        <dbReference type="Pfam" id="PF02687"/>
    </source>
</evidence>
<keyword evidence="7 8" id="KW-0472">Membrane</keyword>
<keyword evidence="4" id="KW-1003">Cell membrane</keyword>
<evidence type="ECO:0000256" key="8">
    <source>
        <dbReference type="SAM" id="Phobius"/>
    </source>
</evidence>
<evidence type="ECO:0000259" key="10">
    <source>
        <dbReference type="Pfam" id="PF12704"/>
    </source>
</evidence>
<feature type="domain" description="ABC3 transporter permease C-terminal" evidence="9">
    <location>
        <begin position="270"/>
        <end position="393"/>
    </location>
</feature>
<feature type="transmembrane region" description="Helical" evidence="8">
    <location>
        <begin position="24"/>
        <end position="47"/>
    </location>
</feature>
<feature type="domain" description="MacB-like periplasmic core" evidence="10">
    <location>
        <begin position="27"/>
        <end position="208"/>
    </location>
</feature>
<comment type="similarity">
    <text evidence="2">Belongs to the ABC-4 integral membrane protein family. LolC/E subfamily.</text>
</comment>
<dbReference type="InterPro" id="IPR003838">
    <property type="entry name" value="ABC3_permease_C"/>
</dbReference>
<evidence type="ECO:0000256" key="2">
    <source>
        <dbReference type="ARBA" id="ARBA00005236"/>
    </source>
</evidence>
<dbReference type="Pfam" id="PF02687">
    <property type="entry name" value="FtsX"/>
    <property type="match status" value="1"/>
</dbReference>
<feature type="transmembrane region" description="Helical" evidence="8">
    <location>
        <begin position="269"/>
        <end position="292"/>
    </location>
</feature>
<evidence type="ECO:0000256" key="3">
    <source>
        <dbReference type="ARBA" id="ARBA00022448"/>
    </source>
</evidence>
<feature type="transmembrane region" description="Helical" evidence="8">
    <location>
        <begin position="312"/>
        <end position="339"/>
    </location>
</feature>
<evidence type="ECO:0000256" key="4">
    <source>
        <dbReference type="ARBA" id="ARBA00022475"/>
    </source>
</evidence>
<evidence type="ECO:0000256" key="7">
    <source>
        <dbReference type="ARBA" id="ARBA00023136"/>
    </source>
</evidence>
<dbReference type="EMBL" id="OZ034688">
    <property type="protein sequence ID" value="CAL1329278.1"/>
    <property type="molecule type" value="Genomic_DNA"/>
</dbReference>
<evidence type="ECO:0000313" key="11">
    <source>
        <dbReference type="EMBL" id="CAL1329278.1"/>
    </source>
</evidence>
<evidence type="ECO:0000313" key="12">
    <source>
        <dbReference type="Proteomes" id="UP001497533"/>
    </source>
</evidence>
<dbReference type="PANTHER" id="PTHR30489:SF8">
    <property type="entry name" value="LIPOPROTEIN-RELEASING SYSTEM TRANSMEMBRANE PROTEIN LOLC"/>
    <property type="match status" value="1"/>
</dbReference>
<evidence type="ECO:0000256" key="5">
    <source>
        <dbReference type="ARBA" id="ARBA00022692"/>
    </source>
</evidence>